<feature type="region of interest" description="Disordered" evidence="1">
    <location>
        <begin position="1161"/>
        <end position="1192"/>
    </location>
</feature>
<gene>
    <name evidence="3" type="ORF">QBC35DRAFT_65363</name>
</gene>
<dbReference type="InterPro" id="IPR010730">
    <property type="entry name" value="HET"/>
</dbReference>
<reference evidence="3" key="1">
    <citation type="journal article" date="2023" name="Mol. Phylogenet. Evol.">
        <title>Genome-scale phylogeny and comparative genomics of the fungal order Sordariales.</title>
        <authorList>
            <person name="Hensen N."/>
            <person name="Bonometti L."/>
            <person name="Westerberg I."/>
            <person name="Brannstrom I.O."/>
            <person name="Guillou S."/>
            <person name="Cros-Aarteil S."/>
            <person name="Calhoun S."/>
            <person name="Haridas S."/>
            <person name="Kuo A."/>
            <person name="Mondo S."/>
            <person name="Pangilinan J."/>
            <person name="Riley R."/>
            <person name="LaButti K."/>
            <person name="Andreopoulos B."/>
            <person name="Lipzen A."/>
            <person name="Chen C."/>
            <person name="Yan M."/>
            <person name="Daum C."/>
            <person name="Ng V."/>
            <person name="Clum A."/>
            <person name="Steindorff A."/>
            <person name="Ohm R.A."/>
            <person name="Martin F."/>
            <person name="Silar P."/>
            <person name="Natvig D.O."/>
            <person name="Lalanne C."/>
            <person name="Gautier V."/>
            <person name="Ament-Velasquez S.L."/>
            <person name="Kruys A."/>
            <person name="Hutchinson M.I."/>
            <person name="Powell A.J."/>
            <person name="Barry K."/>
            <person name="Miller A.N."/>
            <person name="Grigoriev I.V."/>
            <person name="Debuchy R."/>
            <person name="Gladieux P."/>
            <person name="Hiltunen Thoren M."/>
            <person name="Johannesson H."/>
        </authorList>
    </citation>
    <scope>NUCLEOTIDE SEQUENCE</scope>
    <source>
        <strain evidence="3">PSN309</strain>
    </source>
</reference>
<dbReference type="PANTHER" id="PTHR10622">
    <property type="entry name" value="HET DOMAIN-CONTAINING PROTEIN"/>
    <property type="match status" value="1"/>
</dbReference>
<accession>A0AAN6WLN0</accession>
<evidence type="ECO:0000313" key="3">
    <source>
        <dbReference type="EMBL" id="KAK4184200.1"/>
    </source>
</evidence>
<evidence type="ECO:0000313" key="4">
    <source>
        <dbReference type="Proteomes" id="UP001302126"/>
    </source>
</evidence>
<feature type="region of interest" description="Disordered" evidence="1">
    <location>
        <begin position="848"/>
        <end position="983"/>
    </location>
</feature>
<feature type="compositionally biased region" description="Polar residues" evidence="1">
    <location>
        <begin position="1029"/>
        <end position="1041"/>
    </location>
</feature>
<keyword evidence="4" id="KW-1185">Reference proteome</keyword>
<dbReference type="Pfam" id="PF06985">
    <property type="entry name" value="HET"/>
    <property type="match status" value="1"/>
</dbReference>
<dbReference type="Proteomes" id="UP001302126">
    <property type="component" value="Unassembled WGS sequence"/>
</dbReference>
<evidence type="ECO:0000256" key="1">
    <source>
        <dbReference type="SAM" id="MobiDB-lite"/>
    </source>
</evidence>
<feature type="compositionally biased region" description="Low complexity" evidence="1">
    <location>
        <begin position="858"/>
        <end position="900"/>
    </location>
</feature>
<organism evidence="3 4">
    <name type="scientific">Podospora australis</name>
    <dbReference type="NCBI Taxonomy" id="1536484"/>
    <lineage>
        <taxon>Eukaryota</taxon>
        <taxon>Fungi</taxon>
        <taxon>Dikarya</taxon>
        <taxon>Ascomycota</taxon>
        <taxon>Pezizomycotina</taxon>
        <taxon>Sordariomycetes</taxon>
        <taxon>Sordariomycetidae</taxon>
        <taxon>Sordariales</taxon>
        <taxon>Podosporaceae</taxon>
        <taxon>Podospora</taxon>
    </lineage>
</organism>
<feature type="domain" description="Heterokaryon incompatibility" evidence="2">
    <location>
        <begin position="316"/>
        <end position="437"/>
    </location>
</feature>
<name>A0AAN6WLN0_9PEZI</name>
<evidence type="ECO:0000259" key="2">
    <source>
        <dbReference type="Pfam" id="PF06985"/>
    </source>
</evidence>
<feature type="region of interest" description="Disordered" evidence="1">
    <location>
        <begin position="1329"/>
        <end position="1354"/>
    </location>
</feature>
<dbReference type="EMBL" id="MU864500">
    <property type="protein sequence ID" value="KAK4184200.1"/>
    <property type="molecule type" value="Genomic_DNA"/>
</dbReference>
<protein>
    <recommendedName>
        <fullName evidence="2">Heterokaryon incompatibility domain-containing protein</fullName>
    </recommendedName>
</protein>
<dbReference type="PANTHER" id="PTHR10622:SF10">
    <property type="entry name" value="HET DOMAIN-CONTAINING PROTEIN"/>
    <property type="match status" value="1"/>
</dbReference>
<sequence length="1438" mass="159118">MALSLDGAKMQSIAMTKILDLAKSVDLTPEAIAKTFKDIGESPEKLRAILNLWFVPRFKPTFVRDPDEGVAGLRDVEFLGAADIPPTQLPYRMFDIDTGDLVEFPSIGIRGQYCMLSHRWKGVELKLGDIKRARIKAMGRATANSMGGDSQKSDVQLLLDQCKLDIEEQEKVIQALFPSGNDALFDLGLLLDRRLRARAIEDKLGRANNTEDEAKTRLRFAEMERKIFSQLVNEVHESVSDKMEGLTRGNGKGHANTTDAANTVVDEIRQETMKAKEALIQAQADYNAAYDDIRYFREHAQIRDGLDELVSRLQRWKSAIKLDRSIQEAARIFKTKLFLPREKRYLWTDTCCIDKTNFGELSESLSLMGDWYALADFTLVQLDTPYSETDAGLDWRRFDSERAGKTNLEVCPPNISSFHNIDGSNPEWSTRAWTLQELVMSKTTFYLNSTWGPLSRPVESLGYLYYLIPFIKLYTAGDTRNVFRVESAPGVSVDMRGFWKQKGLCEVLAGHAVPHELQGLHIYAEKGDSMLLQEAEAIYEAHQMITLLEGLGLRFPTEMSMESATSEVARAVYLAAAELSGPDGGKAGSQKLLAALKEKLGSSLPKYSTELERLSPGEQQEEEAQHAINIVLQCLVAETHDLVLADRARIAKFGQIQQLETWQKGISRAGFSAQDVLELSGKRWATVATDRAYALMGVLGVRFPTFPAEGYAKALARLLDEVVITHNDVSVFNWTGMEMGSPIRGRSMYPCSHTAFGNQEDRGRRYNLLLSAQVQDRVDDVMATYHGVITMLRNTIDFLKDKERDNLPFAWIERIINLVQRSTFQILQPELDSVGKIVCFIMKHCRKATPPPSPVQEKTSAVAASPASAPKSFSLSSLPSLPKTPTLPTISTPSLSLSGLKGPTIAKQEPDSTVGSSKKSSRFGGLGKGIKTPTFGMGKKAADTTPLPEATPNDNAPPPESPALPETPIEFDPPPPYVSAGNMPAKPSWEDINDDVLEYLTVPDEAKRQKLPSEVQSINNNLSSQQSSAQPKTSAVTTSEHHTISPNPIIVNNSGIEGLFDIQRVIITMIDPEKLRRQIIKAASPRDKISGWCSISTGFARVISSFACERRILERELDVIQAVEAKVLREQEKDESEKRSAKLLKTLSVTKATVEKAAQGGVSQLGKATETGGEDSTAVDESTKDTKNSGNTEEELLVSRMIDFIQEPQLQLVAGEWVLARFSGTPGANWFLCHLELGPAPNLFYGHRIATGAIDFGNSTPEPGLVNAWQEYMNRKKRKMCYILNKYLSSRMTAKESEERFKAGSNLTKQGMDIALKGVGGLTGLGLAGANSSTENVTETEQRAEDSDDDSGDEDGISSIFDKVLDQGKLAARAFGEYTVLAVVEKLMELHADQLDKRLSTTVLKRTPRSLRTAVENMNDNKSFLPAMFHSSTRIHMF</sequence>
<feature type="region of interest" description="Disordered" evidence="1">
    <location>
        <begin position="1020"/>
        <end position="1041"/>
    </location>
</feature>
<reference evidence="3" key="2">
    <citation type="submission" date="2023-05" db="EMBL/GenBank/DDBJ databases">
        <authorList>
            <consortium name="Lawrence Berkeley National Laboratory"/>
            <person name="Steindorff A."/>
            <person name="Hensen N."/>
            <person name="Bonometti L."/>
            <person name="Westerberg I."/>
            <person name="Brannstrom I.O."/>
            <person name="Guillou S."/>
            <person name="Cros-Aarteil S."/>
            <person name="Calhoun S."/>
            <person name="Haridas S."/>
            <person name="Kuo A."/>
            <person name="Mondo S."/>
            <person name="Pangilinan J."/>
            <person name="Riley R."/>
            <person name="Labutti K."/>
            <person name="Andreopoulos B."/>
            <person name="Lipzen A."/>
            <person name="Chen C."/>
            <person name="Yanf M."/>
            <person name="Daum C."/>
            <person name="Ng V."/>
            <person name="Clum A."/>
            <person name="Ohm R."/>
            <person name="Martin F."/>
            <person name="Silar P."/>
            <person name="Natvig D."/>
            <person name="Lalanne C."/>
            <person name="Gautier V."/>
            <person name="Ament-Velasquez S.L."/>
            <person name="Kruys A."/>
            <person name="Hutchinson M.I."/>
            <person name="Powell A.J."/>
            <person name="Barry K."/>
            <person name="Miller A.N."/>
            <person name="Grigoriev I.V."/>
            <person name="Debuchy R."/>
            <person name="Gladieux P."/>
            <person name="Thoren M.H."/>
            <person name="Johannesson H."/>
        </authorList>
    </citation>
    <scope>NUCLEOTIDE SEQUENCE</scope>
    <source>
        <strain evidence="3">PSN309</strain>
    </source>
</reference>
<proteinExistence type="predicted"/>
<comment type="caution">
    <text evidence="3">The sequence shown here is derived from an EMBL/GenBank/DDBJ whole genome shotgun (WGS) entry which is preliminary data.</text>
</comment>